<evidence type="ECO:0000256" key="1">
    <source>
        <dbReference type="ARBA" id="ARBA00000085"/>
    </source>
</evidence>
<dbReference type="CDD" id="cd00130">
    <property type="entry name" value="PAS"/>
    <property type="match status" value="1"/>
</dbReference>
<keyword evidence="18" id="KW-1185">Reference proteome</keyword>
<evidence type="ECO:0000313" key="18">
    <source>
        <dbReference type="Proteomes" id="UP000245890"/>
    </source>
</evidence>
<dbReference type="Pfam" id="PF08447">
    <property type="entry name" value="PAS_3"/>
    <property type="match status" value="1"/>
</dbReference>
<evidence type="ECO:0000256" key="12">
    <source>
        <dbReference type="ARBA" id="ARBA00022840"/>
    </source>
</evidence>
<dbReference type="AlphaFoldDB" id="A0A2U0SD78"/>
<dbReference type="PANTHER" id="PTHR41523">
    <property type="entry name" value="TWO-COMPONENT SYSTEM SENSOR PROTEIN"/>
    <property type="match status" value="1"/>
</dbReference>
<dbReference type="InterPro" id="IPR035965">
    <property type="entry name" value="PAS-like_dom_sf"/>
</dbReference>
<dbReference type="NCBIfam" id="TIGR00229">
    <property type="entry name" value="sensory_box"/>
    <property type="match status" value="1"/>
</dbReference>
<comment type="caution">
    <text evidence="17">The sequence shown here is derived from an EMBL/GenBank/DDBJ whole genome shotgun (WGS) entry which is preliminary data.</text>
</comment>
<dbReference type="SUPFAM" id="SSF55874">
    <property type="entry name" value="ATPase domain of HSP90 chaperone/DNA topoisomerase II/histidine kinase"/>
    <property type="match status" value="1"/>
</dbReference>
<evidence type="ECO:0000256" key="6">
    <source>
        <dbReference type="ARBA" id="ARBA00022630"/>
    </source>
</evidence>
<dbReference type="PANTHER" id="PTHR41523:SF8">
    <property type="entry name" value="ETHYLENE RESPONSE SENSOR PROTEIN"/>
    <property type="match status" value="1"/>
</dbReference>
<evidence type="ECO:0000256" key="2">
    <source>
        <dbReference type="ARBA" id="ARBA00012438"/>
    </source>
</evidence>
<evidence type="ECO:0000313" key="17">
    <source>
        <dbReference type="EMBL" id="PVX29333.1"/>
    </source>
</evidence>
<dbReference type="InterPro" id="IPR000700">
    <property type="entry name" value="PAS-assoc_C"/>
</dbReference>
<evidence type="ECO:0000256" key="13">
    <source>
        <dbReference type="ARBA" id="ARBA00022991"/>
    </source>
</evidence>
<keyword evidence="9" id="KW-0677">Repeat</keyword>
<evidence type="ECO:0000256" key="4">
    <source>
        <dbReference type="ARBA" id="ARBA00022553"/>
    </source>
</evidence>
<evidence type="ECO:0000256" key="15">
    <source>
        <dbReference type="ARBA" id="ARBA00023170"/>
    </source>
</evidence>
<keyword evidence="3" id="KW-0600">Photoreceptor protein</keyword>
<dbReference type="SMART" id="SM00086">
    <property type="entry name" value="PAC"/>
    <property type="match status" value="1"/>
</dbReference>
<proteinExistence type="predicted"/>
<dbReference type="RefSeq" id="WP_116468772.1">
    <property type="nucleotide sequence ID" value="NZ_QENQ01000001.1"/>
</dbReference>
<keyword evidence="6" id="KW-0285">Flavoprotein</keyword>
<keyword evidence="12" id="KW-0067">ATP-binding</keyword>
<keyword evidence="7" id="KW-0288">FMN</keyword>
<evidence type="ECO:0000256" key="10">
    <source>
        <dbReference type="ARBA" id="ARBA00022741"/>
    </source>
</evidence>
<dbReference type="EMBL" id="QENQ01000001">
    <property type="protein sequence ID" value="PVX29333.1"/>
    <property type="molecule type" value="Genomic_DNA"/>
</dbReference>
<dbReference type="Pfam" id="PF07536">
    <property type="entry name" value="HWE_HK"/>
    <property type="match status" value="1"/>
</dbReference>
<dbReference type="InterPro" id="IPR013655">
    <property type="entry name" value="PAS_fold_3"/>
</dbReference>
<gene>
    <name evidence="17" type="ORF">DD559_08385</name>
</gene>
<keyword evidence="4" id="KW-0597">Phosphoprotein</keyword>
<name>A0A2U0SD78_9SPHN</name>
<keyword evidence="10" id="KW-0547">Nucleotide-binding</keyword>
<dbReference type="PROSITE" id="PS50113">
    <property type="entry name" value="PAC"/>
    <property type="match status" value="1"/>
</dbReference>
<keyword evidence="14" id="KW-0843">Virulence</keyword>
<keyword evidence="8" id="KW-0808">Transferase</keyword>
<feature type="domain" description="PAC" evidence="16">
    <location>
        <begin position="39"/>
        <end position="91"/>
    </location>
</feature>
<keyword evidence="13" id="KW-0157">Chromophore</keyword>
<dbReference type="Proteomes" id="UP000245890">
    <property type="component" value="Unassembled WGS sequence"/>
</dbReference>
<reference evidence="17 18" key="1">
    <citation type="submission" date="2018-05" db="EMBL/GenBank/DDBJ databases">
        <title>Description of Sphingomonas pokkalii sp nov, isolated from the rhizosphere of saline tolerant pokkali rice and its draft genome analysis.</title>
        <authorList>
            <person name="Menon R."/>
            <person name="Kumari S."/>
            <person name="Rameshkumar N."/>
        </authorList>
    </citation>
    <scope>NUCLEOTIDE SEQUENCE [LARGE SCALE GENOMIC DNA]</scope>
    <source>
        <strain evidence="17 18">L3B27</strain>
    </source>
</reference>
<keyword evidence="5" id="KW-0716">Sensory transduction</keyword>
<comment type="catalytic activity">
    <reaction evidence="1">
        <text>ATP + protein L-histidine = ADP + protein N-phospho-L-histidine.</text>
        <dbReference type="EC" id="2.7.13.3"/>
    </reaction>
</comment>
<evidence type="ECO:0000256" key="5">
    <source>
        <dbReference type="ARBA" id="ARBA00022606"/>
    </source>
</evidence>
<protein>
    <recommendedName>
        <fullName evidence="2">histidine kinase</fullName>
        <ecNumber evidence="2">2.7.13.3</ecNumber>
    </recommendedName>
</protein>
<dbReference type="InterPro" id="IPR036890">
    <property type="entry name" value="HATPase_C_sf"/>
</dbReference>
<dbReference type="InterPro" id="IPR011102">
    <property type="entry name" value="Sig_transdc_His_kinase_HWE"/>
</dbReference>
<evidence type="ECO:0000259" key="16">
    <source>
        <dbReference type="PROSITE" id="PS50113"/>
    </source>
</evidence>
<sequence>YTIGAVEPSYGAWADRLHPEDRVRTEAVVRSALTGDGTYRHEYRIVRPDGTILRILGHGSLSYDRARRPIRLIGAMIDVTERHHAAASRSMLIGELQHRVRNLLAVVRSIFARTVEAGGPIEDIALHFKGRLDALARTHVIATRNPGATLDLENLLREELLAAGFGSDPRVLLDGPDVALDSRSAEIIGLALHELITNAIKYGAFKFPAARIEIRWSINLRYGSEPHLLFKWMEQGVPMVGVLPGHQGFGSEFIREGLPYRLGAETELVFTGGGARCTISLPLPGNPA</sequence>
<accession>A0A2U0SD78</accession>
<evidence type="ECO:0000256" key="14">
    <source>
        <dbReference type="ARBA" id="ARBA00023026"/>
    </source>
</evidence>
<keyword evidence="15" id="KW-0675">Receptor</keyword>
<evidence type="ECO:0000256" key="3">
    <source>
        <dbReference type="ARBA" id="ARBA00022543"/>
    </source>
</evidence>
<dbReference type="Gene3D" id="3.30.450.20">
    <property type="entry name" value="PAS domain"/>
    <property type="match status" value="1"/>
</dbReference>
<dbReference type="InterPro" id="IPR000014">
    <property type="entry name" value="PAS"/>
</dbReference>
<dbReference type="GO" id="GO:0009881">
    <property type="term" value="F:photoreceptor activity"/>
    <property type="evidence" value="ECO:0007669"/>
    <property type="project" value="UniProtKB-KW"/>
</dbReference>
<dbReference type="EC" id="2.7.13.3" evidence="2"/>
<evidence type="ECO:0000256" key="7">
    <source>
        <dbReference type="ARBA" id="ARBA00022643"/>
    </source>
</evidence>
<evidence type="ECO:0000256" key="11">
    <source>
        <dbReference type="ARBA" id="ARBA00022777"/>
    </source>
</evidence>
<dbReference type="GO" id="GO:0005524">
    <property type="term" value="F:ATP binding"/>
    <property type="evidence" value="ECO:0007669"/>
    <property type="project" value="UniProtKB-KW"/>
</dbReference>
<dbReference type="Gene3D" id="3.30.565.10">
    <property type="entry name" value="Histidine kinase-like ATPase, C-terminal domain"/>
    <property type="match status" value="1"/>
</dbReference>
<evidence type="ECO:0000256" key="8">
    <source>
        <dbReference type="ARBA" id="ARBA00022679"/>
    </source>
</evidence>
<evidence type="ECO:0000256" key="9">
    <source>
        <dbReference type="ARBA" id="ARBA00022737"/>
    </source>
</evidence>
<keyword evidence="11" id="KW-0418">Kinase</keyword>
<dbReference type="InterPro" id="IPR001610">
    <property type="entry name" value="PAC"/>
</dbReference>
<dbReference type="SUPFAM" id="SSF55785">
    <property type="entry name" value="PYP-like sensor domain (PAS domain)"/>
    <property type="match status" value="1"/>
</dbReference>
<feature type="non-terminal residue" evidence="17">
    <location>
        <position position="1"/>
    </location>
</feature>
<dbReference type="GO" id="GO:0004673">
    <property type="term" value="F:protein histidine kinase activity"/>
    <property type="evidence" value="ECO:0007669"/>
    <property type="project" value="UniProtKB-EC"/>
</dbReference>
<dbReference type="SMART" id="SM00911">
    <property type="entry name" value="HWE_HK"/>
    <property type="match status" value="1"/>
</dbReference>
<organism evidence="17 18">
    <name type="scientific">Sphingomonas pokkalii</name>
    <dbReference type="NCBI Taxonomy" id="2175090"/>
    <lineage>
        <taxon>Bacteria</taxon>
        <taxon>Pseudomonadati</taxon>
        <taxon>Pseudomonadota</taxon>
        <taxon>Alphaproteobacteria</taxon>
        <taxon>Sphingomonadales</taxon>
        <taxon>Sphingomonadaceae</taxon>
        <taxon>Sphingomonas</taxon>
    </lineage>
</organism>